<keyword evidence="2" id="KW-0812">Transmembrane</keyword>
<gene>
    <name evidence="3" type="ORF">GJ654_03255</name>
</gene>
<dbReference type="Proteomes" id="UP000439113">
    <property type="component" value="Unassembled WGS sequence"/>
</dbReference>
<comment type="caution">
    <text evidence="3">The sequence shown here is derived from an EMBL/GenBank/DDBJ whole genome shotgun (WGS) entry which is preliminary data.</text>
</comment>
<keyword evidence="3" id="KW-0645">Protease</keyword>
<dbReference type="InterPro" id="IPR034122">
    <property type="entry name" value="Retropepsin-like_bacterial"/>
</dbReference>
<dbReference type="InterPro" id="IPR001969">
    <property type="entry name" value="Aspartic_peptidase_AS"/>
</dbReference>
<dbReference type="CDD" id="cd05483">
    <property type="entry name" value="retropepsin_like_bacteria"/>
    <property type="match status" value="1"/>
</dbReference>
<feature type="transmembrane region" description="Helical" evidence="2">
    <location>
        <begin position="12"/>
        <end position="31"/>
    </location>
</feature>
<dbReference type="OrthoDB" id="7595324at2"/>
<keyword evidence="2" id="KW-0472">Membrane</keyword>
<evidence type="ECO:0000256" key="1">
    <source>
        <dbReference type="SAM" id="MobiDB-lite"/>
    </source>
</evidence>
<name>A0A6N8DI87_RHOAC</name>
<evidence type="ECO:0000313" key="3">
    <source>
        <dbReference type="EMBL" id="MTV30007.1"/>
    </source>
</evidence>
<keyword evidence="3" id="KW-0378">Hydrolase</keyword>
<dbReference type="GO" id="GO:0004190">
    <property type="term" value="F:aspartic-type endopeptidase activity"/>
    <property type="evidence" value="ECO:0007669"/>
    <property type="project" value="InterPro"/>
</dbReference>
<reference evidence="3 4" key="1">
    <citation type="submission" date="2019-11" db="EMBL/GenBank/DDBJ databases">
        <title>Whole-genome sequence of a Rhodoblastus acidophilus DSM 142.</title>
        <authorList>
            <person name="Kyndt J.A."/>
            <person name="Meyer T.E."/>
        </authorList>
    </citation>
    <scope>NUCLEOTIDE SEQUENCE [LARGE SCALE GENOMIC DNA]</scope>
    <source>
        <strain evidence="3 4">DSM 142</strain>
    </source>
</reference>
<dbReference type="SUPFAM" id="SSF50630">
    <property type="entry name" value="Acid proteases"/>
    <property type="match status" value="1"/>
</dbReference>
<dbReference type="Gene3D" id="2.40.70.10">
    <property type="entry name" value="Acid Proteases"/>
    <property type="match status" value="1"/>
</dbReference>
<evidence type="ECO:0000313" key="4">
    <source>
        <dbReference type="Proteomes" id="UP000439113"/>
    </source>
</evidence>
<dbReference type="GO" id="GO:0006508">
    <property type="term" value="P:proteolysis"/>
    <property type="evidence" value="ECO:0007669"/>
    <property type="project" value="UniProtKB-KW"/>
</dbReference>
<evidence type="ECO:0000256" key="2">
    <source>
        <dbReference type="SAM" id="Phobius"/>
    </source>
</evidence>
<keyword evidence="2" id="KW-1133">Transmembrane helix</keyword>
<proteinExistence type="predicted"/>
<dbReference type="AlphaFoldDB" id="A0A6N8DI87"/>
<dbReference type="EC" id="3.4.23.-" evidence="3"/>
<dbReference type="InterPro" id="IPR021109">
    <property type="entry name" value="Peptidase_aspartic_dom_sf"/>
</dbReference>
<protein>
    <submittedName>
        <fullName evidence="3">TIGR02281 family clan AA aspartic protease</fullName>
        <ecNumber evidence="3">3.4.23.-</ecNumber>
    </submittedName>
</protein>
<sequence>MNARRTDEMLGEVLKITMVLTVVSLVTASALQDHWFSRFFQAAAPAAAPPAPQVQKPAPQTRSSWGQVELSPDALSQYRARVDINGARIDALVDTGASHVFLTAEDARLLNIDPPASAYTAQSQTANGVALNAPVRLREIRVGDIVVYDVQAFVAQPGKANISLLGMSFLRKLSKFQVADGKFVMKQ</sequence>
<dbReference type="NCBIfam" id="TIGR02281">
    <property type="entry name" value="clan_AA_DTGA"/>
    <property type="match status" value="1"/>
</dbReference>
<accession>A0A6N8DI87</accession>
<feature type="region of interest" description="Disordered" evidence="1">
    <location>
        <begin position="49"/>
        <end position="68"/>
    </location>
</feature>
<dbReference type="Pfam" id="PF13975">
    <property type="entry name" value="gag-asp_proteas"/>
    <property type="match status" value="1"/>
</dbReference>
<dbReference type="InterPro" id="IPR011969">
    <property type="entry name" value="Clan_AA_Asp_peptidase_C"/>
</dbReference>
<dbReference type="PROSITE" id="PS00141">
    <property type="entry name" value="ASP_PROTEASE"/>
    <property type="match status" value="1"/>
</dbReference>
<dbReference type="EMBL" id="WNKS01000002">
    <property type="protein sequence ID" value="MTV30007.1"/>
    <property type="molecule type" value="Genomic_DNA"/>
</dbReference>
<organism evidence="3 4">
    <name type="scientific">Rhodoblastus acidophilus</name>
    <name type="common">Rhodopseudomonas acidophila</name>
    <dbReference type="NCBI Taxonomy" id="1074"/>
    <lineage>
        <taxon>Bacteria</taxon>
        <taxon>Pseudomonadati</taxon>
        <taxon>Pseudomonadota</taxon>
        <taxon>Alphaproteobacteria</taxon>
        <taxon>Hyphomicrobiales</taxon>
        <taxon>Rhodoblastaceae</taxon>
        <taxon>Rhodoblastus</taxon>
    </lineage>
</organism>